<feature type="compositionally biased region" description="Basic residues" evidence="1">
    <location>
        <begin position="47"/>
        <end position="59"/>
    </location>
</feature>
<proteinExistence type="predicted"/>
<evidence type="ECO:0000256" key="2">
    <source>
        <dbReference type="SAM" id="Phobius"/>
    </source>
</evidence>
<evidence type="ECO:0000256" key="1">
    <source>
        <dbReference type="SAM" id="MobiDB-lite"/>
    </source>
</evidence>
<accession>A0A8H6WCS8</accession>
<evidence type="ECO:0000313" key="3">
    <source>
        <dbReference type="EMBL" id="KAF7313934.1"/>
    </source>
</evidence>
<dbReference type="EMBL" id="JACAZE010000006">
    <property type="protein sequence ID" value="KAF7313934.1"/>
    <property type="molecule type" value="Genomic_DNA"/>
</dbReference>
<dbReference type="OrthoDB" id="60858at2759"/>
<feature type="compositionally biased region" description="Basic and acidic residues" evidence="1">
    <location>
        <begin position="17"/>
        <end position="29"/>
    </location>
</feature>
<comment type="caution">
    <text evidence="3">The sequence shown here is derived from an EMBL/GenBank/DDBJ whole genome shotgun (WGS) entry which is preliminary data.</text>
</comment>
<feature type="compositionally biased region" description="Basic and acidic residues" evidence="1">
    <location>
        <begin position="60"/>
        <end position="69"/>
    </location>
</feature>
<keyword evidence="2" id="KW-1133">Transmembrane helix</keyword>
<dbReference type="PANTHER" id="PTHR37919">
    <property type="entry name" value="PROTEIN CBG05606"/>
    <property type="match status" value="1"/>
</dbReference>
<gene>
    <name evidence="3" type="ORF">HMN09_00551700</name>
</gene>
<dbReference type="PANTHER" id="PTHR37919:SF2">
    <property type="entry name" value="EXPERA DOMAIN-CONTAINING PROTEIN"/>
    <property type="match status" value="1"/>
</dbReference>
<keyword evidence="4" id="KW-1185">Reference proteome</keyword>
<feature type="transmembrane region" description="Helical" evidence="2">
    <location>
        <begin position="199"/>
        <end position="218"/>
    </location>
</feature>
<evidence type="ECO:0008006" key="5">
    <source>
        <dbReference type="Google" id="ProtNLM"/>
    </source>
</evidence>
<organism evidence="3 4">
    <name type="scientific">Mycena chlorophos</name>
    <name type="common">Agaric fungus</name>
    <name type="synonym">Agaricus chlorophos</name>
    <dbReference type="NCBI Taxonomy" id="658473"/>
    <lineage>
        <taxon>Eukaryota</taxon>
        <taxon>Fungi</taxon>
        <taxon>Dikarya</taxon>
        <taxon>Basidiomycota</taxon>
        <taxon>Agaricomycotina</taxon>
        <taxon>Agaricomycetes</taxon>
        <taxon>Agaricomycetidae</taxon>
        <taxon>Agaricales</taxon>
        <taxon>Marasmiineae</taxon>
        <taxon>Mycenaceae</taxon>
        <taxon>Mycena</taxon>
    </lineage>
</organism>
<feature type="transmembrane region" description="Helical" evidence="2">
    <location>
        <begin position="238"/>
        <end position="257"/>
    </location>
</feature>
<feature type="transmembrane region" description="Helical" evidence="2">
    <location>
        <begin position="111"/>
        <end position="131"/>
    </location>
</feature>
<dbReference type="Proteomes" id="UP000613580">
    <property type="component" value="Unassembled WGS sequence"/>
</dbReference>
<dbReference type="AlphaFoldDB" id="A0A8H6WCS8"/>
<protein>
    <recommendedName>
        <fullName evidence="5">EXPERA domain-containing protein</fullName>
    </recommendedName>
</protein>
<keyword evidence="2" id="KW-0812">Transmembrane</keyword>
<feature type="region of interest" description="Disordered" evidence="1">
    <location>
        <begin position="17"/>
        <end position="102"/>
    </location>
</feature>
<evidence type="ECO:0000313" key="4">
    <source>
        <dbReference type="Proteomes" id="UP000613580"/>
    </source>
</evidence>
<feature type="compositionally biased region" description="Low complexity" evidence="1">
    <location>
        <begin position="86"/>
        <end position="102"/>
    </location>
</feature>
<name>A0A8H6WCS8_MYCCL</name>
<keyword evidence="2" id="KW-0472">Membrane</keyword>
<reference evidence="3" key="1">
    <citation type="submission" date="2020-05" db="EMBL/GenBank/DDBJ databases">
        <title>Mycena genomes resolve the evolution of fungal bioluminescence.</title>
        <authorList>
            <person name="Tsai I.J."/>
        </authorList>
    </citation>
    <scope>NUCLEOTIDE SEQUENCE</scope>
    <source>
        <strain evidence="3">110903Hualien_Pintung</strain>
    </source>
</reference>
<sequence>MVQRIPILSAAYLGKLDRNTPDASEDRQVGHVGNGVGTEERPERLRISRRRGSAKHKRDAKVVDEHDGAGDGSWVSGPRQAADTLTNSTNNTPASSSRPSTTMGLKTHTWISAWFLLTAPIIAWDVGYCFMRPRSMEGGDLHWIWEPYSIYQRVDLVYGIPALEEGDGFTNAQSLLNVIETIMNVLYVYLAHVKAWPPAPLVGLVAASMTLSKTVLYWMQEYYCNYCAVGHNTLYDLLVYWIIPNGFWLIVPTFIIIRLSKDLAAELNFAAKASAVAKSK</sequence>